<protein>
    <submittedName>
        <fullName evidence="2">Uncharacterized protein</fullName>
    </submittedName>
</protein>
<evidence type="ECO:0000256" key="1">
    <source>
        <dbReference type="SAM" id="MobiDB-lite"/>
    </source>
</evidence>
<reference evidence="3" key="1">
    <citation type="journal article" date="2012" name="MBio">
        <title>Comparative genome analysis of Trichophyton rubrum and related dermatophytes reveals candidate genes involved in infection.</title>
        <authorList>
            <person name="Martinez D.A."/>
            <person name="Oliver B.G."/>
            <person name="Graeser Y."/>
            <person name="Goldberg J.M."/>
            <person name="Li W."/>
            <person name="Martinez-Rossi N.M."/>
            <person name="Monod M."/>
            <person name="Shelest E."/>
            <person name="Barton R.C."/>
            <person name="Birch E."/>
            <person name="Brakhage A.A."/>
            <person name="Chen Z."/>
            <person name="Gurr S.J."/>
            <person name="Heiman D."/>
            <person name="Heitman J."/>
            <person name="Kosti I."/>
            <person name="Rossi A."/>
            <person name="Saif S."/>
            <person name="Samalova M."/>
            <person name="Saunders C.W."/>
            <person name="Shea T."/>
            <person name="Summerbell R.C."/>
            <person name="Xu J."/>
            <person name="Young S."/>
            <person name="Zeng Q."/>
            <person name="Birren B.W."/>
            <person name="Cuomo C.A."/>
            <person name="White T.C."/>
        </authorList>
    </citation>
    <scope>NUCLEOTIDE SEQUENCE [LARGE SCALE GENOMIC DNA]</scope>
    <source>
        <strain evidence="3">CBS 112818</strain>
    </source>
</reference>
<keyword evidence="3" id="KW-1185">Reference proteome</keyword>
<dbReference type="EMBL" id="GG698514">
    <property type="protein sequence ID" value="EGD98695.1"/>
    <property type="molecule type" value="Genomic_DNA"/>
</dbReference>
<dbReference type="HOGENOM" id="CLU_2098601_0_0_1"/>
<evidence type="ECO:0000313" key="2">
    <source>
        <dbReference type="EMBL" id="EGD98695.1"/>
    </source>
</evidence>
<organism evidence="2 3">
    <name type="scientific">Trichophyton tonsurans (strain CBS 112818)</name>
    <name type="common">Scalp ringworm fungus</name>
    <dbReference type="NCBI Taxonomy" id="647933"/>
    <lineage>
        <taxon>Eukaryota</taxon>
        <taxon>Fungi</taxon>
        <taxon>Dikarya</taxon>
        <taxon>Ascomycota</taxon>
        <taxon>Pezizomycotina</taxon>
        <taxon>Eurotiomycetes</taxon>
        <taxon>Eurotiomycetidae</taxon>
        <taxon>Onygenales</taxon>
        <taxon>Arthrodermataceae</taxon>
        <taxon>Trichophyton</taxon>
    </lineage>
</organism>
<evidence type="ECO:0000313" key="3">
    <source>
        <dbReference type="Proteomes" id="UP000009172"/>
    </source>
</evidence>
<proteinExistence type="predicted"/>
<accession>F2S546</accession>
<feature type="region of interest" description="Disordered" evidence="1">
    <location>
        <begin position="1"/>
        <end position="35"/>
    </location>
</feature>
<feature type="compositionally biased region" description="Polar residues" evidence="1">
    <location>
        <begin position="1"/>
        <end position="18"/>
    </location>
</feature>
<sequence>MSSKSPADGQTPTATAMTTDDGKRKAEPATGTQTRAKRNRYISLAWYALTPSSCSPVKVAINRVVVKQRVQEAQDQVQRPGALPALRTSISRVYLYPPPQSRSLFANCCQAFQDSE</sequence>
<name>F2S546_TRIT1</name>
<dbReference type="AlphaFoldDB" id="F2S546"/>
<dbReference type="Proteomes" id="UP000009172">
    <property type="component" value="Unassembled WGS sequence"/>
</dbReference>
<gene>
    <name evidence="2" type="ORF">TESG_05972</name>
</gene>